<dbReference type="Pfam" id="PF00005">
    <property type="entry name" value="ABC_tran"/>
    <property type="match status" value="1"/>
</dbReference>
<dbReference type="AlphaFoldDB" id="A0A250JID0"/>
<dbReference type="InterPro" id="IPR003439">
    <property type="entry name" value="ABC_transporter-like_ATP-bd"/>
</dbReference>
<feature type="transmembrane region" description="Helical" evidence="9">
    <location>
        <begin position="174"/>
        <end position="193"/>
    </location>
</feature>
<evidence type="ECO:0000256" key="7">
    <source>
        <dbReference type="ARBA" id="ARBA00022989"/>
    </source>
</evidence>
<dbReference type="InterPro" id="IPR003593">
    <property type="entry name" value="AAA+_ATPase"/>
</dbReference>
<dbReference type="SMART" id="SM00382">
    <property type="entry name" value="AAA"/>
    <property type="match status" value="1"/>
</dbReference>
<dbReference type="Proteomes" id="UP000217257">
    <property type="component" value="Chromosome"/>
</dbReference>
<dbReference type="PROSITE" id="PS50893">
    <property type="entry name" value="ABC_TRANSPORTER_2"/>
    <property type="match status" value="1"/>
</dbReference>
<evidence type="ECO:0000256" key="2">
    <source>
        <dbReference type="ARBA" id="ARBA00022448"/>
    </source>
</evidence>
<dbReference type="InterPro" id="IPR039421">
    <property type="entry name" value="Type_1_exporter"/>
</dbReference>
<dbReference type="InterPro" id="IPR036640">
    <property type="entry name" value="ABC1_TM_sf"/>
</dbReference>
<keyword evidence="7 9" id="KW-1133">Transmembrane helix</keyword>
<dbReference type="PROSITE" id="PS00211">
    <property type="entry name" value="ABC_TRANSPORTER_1"/>
    <property type="match status" value="1"/>
</dbReference>
<keyword evidence="5" id="KW-0547">Nucleotide-binding</keyword>
<feature type="transmembrane region" description="Helical" evidence="9">
    <location>
        <begin position="291"/>
        <end position="313"/>
    </location>
</feature>
<dbReference type="GO" id="GO:0016887">
    <property type="term" value="F:ATP hydrolysis activity"/>
    <property type="evidence" value="ECO:0007669"/>
    <property type="project" value="InterPro"/>
</dbReference>
<evidence type="ECO:0000259" key="11">
    <source>
        <dbReference type="PROSITE" id="PS50929"/>
    </source>
</evidence>
<evidence type="ECO:0000256" key="5">
    <source>
        <dbReference type="ARBA" id="ARBA00022741"/>
    </source>
</evidence>
<feature type="domain" description="ABC transmembrane type-1" evidence="11">
    <location>
        <begin position="38"/>
        <end position="317"/>
    </location>
</feature>
<dbReference type="CDD" id="cd18551">
    <property type="entry name" value="ABC_6TM_LmrA_like"/>
    <property type="match status" value="1"/>
</dbReference>
<protein>
    <submittedName>
        <fullName evidence="12">Multidrug ABC transporter permease</fullName>
    </submittedName>
</protein>
<feature type="transmembrane region" description="Helical" evidence="9">
    <location>
        <begin position="77"/>
        <end position="100"/>
    </location>
</feature>
<evidence type="ECO:0000256" key="4">
    <source>
        <dbReference type="ARBA" id="ARBA00022692"/>
    </source>
</evidence>
<reference evidence="12 13" key="1">
    <citation type="submission" date="2017-06" db="EMBL/GenBank/DDBJ databases">
        <title>Sequencing and comparative analysis of myxobacterial genomes.</title>
        <authorList>
            <person name="Rupp O."/>
            <person name="Goesmann A."/>
            <person name="Sogaard-Andersen L."/>
        </authorList>
    </citation>
    <scope>NUCLEOTIDE SEQUENCE [LARGE SCALE GENOMIC DNA]</scope>
    <source>
        <strain evidence="12 13">DSM 52655</strain>
    </source>
</reference>
<dbReference type="GO" id="GO:0005886">
    <property type="term" value="C:plasma membrane"/>
    <property type="evidence" value="ECO:0007669"/>
    <property type="project" value="UniProtKB-SubCell"/>
</dbReference>
<dbReference type="SUPFAM" id="SSF52540">
    <property type="entry name" value="P-loop containing nucleoside triphosphate hydrolases"/>
    <property type="match status" value="1"/>
</dbReference>
<dbReference type="InterPro" id="IPR011527">
    <property type="entry name" value="ABC1_TM_dom"/>
</dbReference>
<gene>
    <name evidence="12" type="ORF">CYFUS_009139</name>
</gene>
<evidence type="ECO:0000256" key="3">
    <source>
        <dbReference type="ARBA" id="ARBA00022475"/>
    </source>
</evidence>
<evidence type="ECO:0000256" key="8">
    <source>
        <dbReference type="ARBA" id="ARBA00023136"/>
    </source>
</evidence>
<keyword evidence="8 9" id="KW-0472">Membrane</keyword>
<evidence type="ECO:0000313" key="12">
    <source>
        <dbReference type="EMBL" id="ATB43659.1"/>
    </source>
</evidence>
<feature type="domain" description="ABC transporter" evidence="10">
    <location>
        <begin position="349"/>
        <end position="584"/>
    </location>
</feature>
<dbReference type="Gene3D" id="3.40.50.300">
    <property type="entry name" value="P-loop containing nucleotide triphosphate hydrolases"/>
    <property type="match status" value="1"/>
</dbReference>
<dbReference type="InterPro" id="IPR017871">
    <property type="entry name" value="ABC_transporter-like_CS"/>
</dbReference>
<keyword evidence="2" id="KW-0813">Transport</keyword>
<accession>A0A250JID0</accession>
<dbReference type="GO" id="GO:0005524">
    <property type="term" value="F:ATP binding"/>
    <property type="evidence" value="ECO:0007669"/>
    <property type="project" value="UniProtKB-KW"/>
</dbReference>
<keyword evidence="3" id="KW-1003">Cell membrane</keyword>
<keyword evidence="6" id="KW-0067">ATP-binding</keyword>
<dbReference type="Pfam" id="PF00664">
    <property type="entry name" value="ABC_membrane"/>
    <property type="match status" value="1"/>
</dbReference>
<dbReference type="GO" id="GO:0015421">
    <property type="term" value="F:ABC-type oligopeptide transporter activity"/>
    <property type="evidence" value="ECO:0007669"/>
    <property type="project" value="TreeGrafter"/>
</dbReference>
<sequence>MDPRNRLKMDGTASSGPASFKSFFNLIASTKPSLPLLITALVLSVGSTLVSLLVPLFTKSLVDGFSLASLDYRQMALIAAAFTLQAATSGISLYLLTFVGQRIVVGIRDRLWKKQLALPIRYFDAHGTGDLISRMANDTAVVKALITENLSSFVSGILAMVGSVSLLISLNWKMALVMLVALPVGIGVIAPLARSMRRVSMGTMDENARFTTLLAQVLSEIRLVKASNAESREYRKGQETVERLFQFGLKEGRVQALVGPMMGLVMMGMLVLVIGYGGLLVSSGQLSAGDLVAFILYLIQAIIPVGQLTAFFVQLQKARGATQSIITLLETPEEKPEEGVHLEAARLPIRFDRVSFSYLPGEPVSRELSFCLEPGTVTAIVGPSGSGKTTLFSLLERFYEPDSGTILIGSKPLREFSLASWRRRIGYVPQESPLMAGTIRENIAYGLDREPSDEELIEAARLAYADEFIQGLPNGYDTEVGERGVKLSGGQRQRIAIARAFLRNPDILMLDEATSSLDSTSEHFVKLALENLMRGRTTLIIAHRLSTVIDADLILFVEKGRLTGRGTHSELVDSHELYRSFAEQQLRSHDSREARA</sequence>
<feature type="transmembrane region" description="Helical" evidence="9">
    <location>
        <begin position="256"/>
        <end position="279"/>
    </location>
</feature>
<organism evidence="12 13">
    <name type="scientific">Cystobacter fuscus</name>
    <dbReference type="NCBI Taxonomy" id="43"/>
    <lineage>
        <taxon>Bacteria</taxon>
        <taxon>Pseudomonadati</taxon>
        <taxon>Myxococcota</taxon>
        <taxon>Myxococcia</taxon>
        <taxon>Myxococcales</taxon>
        <taxon>Cystobacterineae</taxon>
        <taxon>Archangiaceae</taxon>
        <taxon>Cystobacter</taxon>
    </lineage>
</organism>
<evidence type="ECO:0000259" key="10">
    <source>
        <dbReference type="PROSITE" id="PS50893"/>
    </source>
</evidence>
<dbReference type="FunFam" id="3.40.50.300:FF:000221">
    <property type="entry name" value="Multidrug ABC transporter ATP-binding protein"/>
    <property type="match status" value="1"/>
</dbReference>
<dbReference type="PANTHER" id="PTHR43394">
    <property type="entry name" value="ATP-DEPENDENT PERMEASE MDL1, MITOCHONDRIAL"/>
    <property type="match status" value="1"/>
</dbReference>
<evidence type="ECO:0000256" key="9">
    <source>
        <dbReference type="SAM" id="Phobius"/>
    </source>
</evidence>
<dbReference type="PROSITE" id="PS50929">
    <property type="entry name" value="ABC_TM1F"/>
    <property type="match status" value="1"/>
</dbReference>
<dbReference type="PANTHER" id="PTHR43394:SF1">
    <property type="entry name" value="ATP-BINDING CASSETTE SUB-FAMILY B MEMBER 10, MITOCHONDRIAL"/>
    <property type="match status" value="1"/>
</dbReference>
<evidence type="ECO:0000313" key="13">
    <source>
        <dbReference type="Proteomes" id="UP000217257"/>
    </source>
</evidence>
<feature type="transmembrane region" description="Helical" evidence="9">
    <location>
        <begin position="34"/>
        <end position="57"/>
    </location>
</feature>
<dbReference type="Gene3D" id="1.20.1560.10">
    <property type="entry name" value="ABC transporter type 1, transmembrane domain"/>
    <property type="match status" value="1"/>
</dbReference>
<feature type="transmembrane region" description="Helical" evidence="9">
    <location>
        <begin position="150"/>
        <end position="168"/>
    </location>
</feature>
<dbReference type="SUPFAM" id="SSF90123">
    <property type="entry name" value="ABC transporter transmembrane region"/>
    <property type="match status" value="1"/>
</dbReference>
<evidence type="ECO:0000256" key="6">
    <source>
        <dbReference type="ARBA" id="ARBA00022840"/>
    </source>
</evidence>
<name>A0A250JID0_9BACT</name>
<proteinExistence type="predicted"/>
<dbReference type="InterPro" id="IPR027417">
    <property type="entry name" value="P-loop_NTPase"/>
</dbReference>
<evidence type="ECO:0000256" key="1">
    <source>
        <dbReference type="ARBA" id="ARBA00004651"/>
    </source>
</evidence>
<keyword evidence="4 9" id="KW-0812">Transmembrane</keyword>
<dbReference type="EMBL" id="CP022098">
    <property type="protein sequence ID" value="ATB43659.1"/>
    <property type="molecule type" value="Genomic_DNA"/>
</dbReference>
<comment type="subcellular location">
    <subcellularLocation>
        <location evidence="1">Cell membrane</location>
        <topology evidence="1">Multi-pass membrane protein</topology>
    </subcellularLocation>
</comment>
<dbReference type="RefSeq" id="WP_232537199.1">
    <property type="nucleotide sequence ID" value="NZ_CP022098.1"/>
</dbReference>
<dbReference type="KEGG" id="cfus:CYFUS_009139"/>